<reference evidence="8" key="1">
    <citation type="submission" date="2025-08" db="UniProtKB">
        <authorList>
            <consortium name="RefSeq"/>
        </authorList>
    </citation>
    <scope>IDENTIFICATION</scope>
</reference>
<evidence type="ECO:0000256" key="4">
    <source>
        <dbReference type="ARBA" id="ARBA00023242"/>
    </source>
</evidence>
<dbReference type="InterPro" id="IPR011598">
    <property type="entry name" value="bHLH_dom"/>
</dbReference>
<gene>
    <name evidence="8" type="primary">LOC100900252</name>
</gene>
<feature type="compositionally biased region" description="Low complexity" evidence="5">
    <location>
        <begin position="235"/>
        <end position="245"/>
    </location>
</feature>
<keyword evidence="1" id="KW-0805">Transcription regulation</keyword>
<dbReference type="PANTHER" id="PTHR23349">
    <property type="entry name" value="BASIC HELIX-LOOP-HELIX TRANSCRIPTION FACTOR, TWIST"/>
    <property type="match status" value="1"/>
</dbReference>
<sequence>MSSAVAAAASTVAAEGAAGISAPLTATGGHSAYGAFGGPRTPPISAASTGYLPSELQLKHWSQQLSSPPGGPPSGELGYGHAQHAYSHAPFSSTDPFSGFASCGMTVGPLPGSLGQRSLSPLYPSHAEKTLLGLAVGTNSLNGGPIGASKKKVSKPRRRVATVAQRRAANIRERRRMFNLNNAFDRLRKKVPTFAYEKRLSRIETLRLAIMYIAFMSEVVHQGSGPHNGNGHFGSPPSSIHLSSSAEDDEVLSLSSFNSGHQGQYSPGMHSF</sequence>
<dbReference type="Proteomes" id="UP000694867">
    <property type="component" value="Unplaced"/>
</dbReference>
<dbReference type="InterPro" id="IPR036638">
    <property type="entry name" value="HLH_DNA-bd_sf"/>
</dbReference>
<protein>
    <submittedName>
        <fullName evidence="8">Transcription factor 15-like</fullName>
    </submittedName>
</protein>
<dbReference type="PROSITE" id="PS50888">
    <property type="entry name" value="BHLH"/>
    <property type="match status" value="1"/>
</dbReference>
<dbReference type="Pfam" id="PF00010">
    <property type="entry name" value="HLH"/>
    <property type="match status" value="1"/>
</dbReference>
<evidence type="ECO:0000259" key="6">
    <source>
        <dbReference type="PROSITE" id="PS50888"/>
    </source>
</evidence>
<dbReference type="SMART" id="SM00353">
    <property type="entry name" value="HLH"/>
    <property type="match status" value="1"/>
</dbReference>
<feature type="domain" description="BHLH" evidence="6">
    <location>
        <begin position="164"/>
        <end position="216"/>
    </location>
</feature>
<evidence type="ECO:0000256" key="5">
    <source>
        <dbReference type="SAM" id="MobiDB-lite"/>
    </source>
</evidence>
<evidence type="ECO:0000313" key="7">
    <source>
        <dbReference type="Proteomes" id="UP000694867"/>
    </source>
</evidence>
<accession>A0AAJ7WGY5</accession>
<dbReference type="Gene3D" id="4.10.280.10">
    <property type="entry name" value="Helix-loop-helix DNA-binding domain"/>
    <property type="match status" value="1"/>
</dbReference>
<evidence type="ECO:0000256" key="3">
    <source>
        <dbReference type="ARBA" id="ARBA00023163"/>
    </source>
</evidence>
<dbReference type="GeneID" id="100900252"/>
<dbReference type="CDD" id="cd11415">
    <property type="entry name" value="bHLH_TS_FERD3L_NATO3"/>
    <property type="match status" value="1"/>
</dbReference>
<proteinExistence type="predicted"/>
<dbReference type="RefSeq" id="XP_028966706.1">
    <property type="nucleotide sequence ID" value="XM_029110873.1"/>
</dbReference>
<dbReference type="GO" id="GO:0000977">
    <property type="term" value="F:RNA polymerase II transcription regulatory region sequence-specific DNA binding"/>
    <property type="evidence" value="ECO:0007669"/>
    <property type="project" value="TreeGrafter"/>
</dbReference>
<evidence type="ECO:0000256" key="2">
    <source>
        <dbReference type="ARBA" id="ARBA00023125"/>
    </source>
</evidence>
<dbReference type="FunFam" id="4.10.280.10:FF:000035">
    <property type="entry name" value="Pancreas-specific transcription factor 1a"/>
    <property type="match status" value="1"/>
</dbReference>
<dbReference type="SUPFAM" id="SSF47459">
    <property type="entry name" value="HLH, helix-loop-helix DNA-binding domain"/>
    <property type="match status" value="1"/>
</dbReference>
<dbReference type="PANTHER" id="PTHR23349:SF63">
    <property type="entry name" value="FER3-LIKE PROTEIN"/>
    <property type="match status" value="1"/>
</dbReference>
<keyword evidence="3" id="KW-0804">Transcription</keyword>
<dbReference type="GO" id="GO:0032502">
    <property type="term" value="P:developmental process"/>
    <property type="evidence" value="ECO:0007669"/>
    <property type="project" value="TreeGrafter"/>
</dbReference>
<dbReference type="InterPro" id="IPR050283">
    <property type="entry name" value="E-box_TF_Regulators"/>
</dbReference>
<dbReference type="AlphaFoldDB" id="A0AAJ7WGY5"/>
<evidence type="ECO:0000256" key="1">
    <source>
        <dbReference type="ARBA" id="ARBA00023015"/>
    </source>
</evidence>
<keyword evidence="4" id="KW-0539">Nucleus</keyword>
<evidence type="ECO:0000313" key="8">
    <source>
        <dbReference type="RefSeq" id="XP_028966706.1"/>
    </source>
</evidence>
<feature type="region of interest" description="Disordered" evidence="5">
    <location>
        <begin position="226"/>
        <end position="245"/>
    </location>
</feature>
<keyword evidence="7" id="KW-1185">Reference proteome</keyword>
<dbReference type="KEGG" id="goe:100900252"/>
<feature type="region of interest" description="Disordered" evidence="5">
    <location>
        <begin position="62"/>
        <end position="81"/>
    </location>
</feature>
<dbReference type="GO" id="GO:0000981">
    <property type="term" value="F:DNA-binding transcription factor activity, RNA polymerase II-specific"/>
    <property type="evidence" value="ECO:0007669"/>
    <property type="project" value="TreeGrafter"/>
</dbReference>
<name>A0AAJ7WGY5_9ACAR</name>
<organism evidence="7 8">
    <name type="scientific">Galendromus occidentalis</name>
    <name type="common">western predatory mite</name>
    <dbReference type="NCBI Taxonomy" id="34638"/>
    <lineage>
        <taxon>Eukaryota</taxon>
        <taxon>Metazoa</taxon>
        <taxon>Ecdysozoa</taxon>
        <taxon>Arthropoda</taxon>
        <taxon>Chelicerata</taxon>
        <taxon>Arachnida</taxon>
        <taxon>Acari</taxon>
        <taxon>Parasitiformes</taxon>
        <taxon>Mesostigmata</taxon>
        <taxon>Gamasina</taxon>
        <taxon>Phytoseioidea</taxon>
        <taxon>Phytoseiidae</taxon>
        <taxon>Typhlodrominae</taxon>
        <taxon>Galendromus</taxon>
    </lineage>
</organism>
<dbReference type="GO" id="GO:0046983">
    <property type="term" value="F:protein dimerization activity"/>
    <property type="evidence" value="ECO:0007669"/>
    <property type="project" value="InterPro"/>
</dbReference>
<keyword evidence="2" id="KW-0238">DNA-binding</keyword>